<keyword evidence="2" id="KW-0677">Repeat</keyword>
<name>A0A6A5WKH7_9PLEO</name>
<dbReference type="InterPro" id="IPR002110">
    <property type="entry name" value="Ankyrin_rpt"/>
</dbReference>
<accession>A0A6A5WKH7</accession>
<evidence type="ECO:0000313" key="5">
    <source>
        <dbReference type="EMBL" id="KAF2002430.1"/>
    </source>
</evidence>
<dbReference type="SMART" id="SM00248">
    <property type="entry name" value="ANK"/>
    <property type="match status" value="5"/>
</dbReference>
<reference evidence="5" key="1">
    <citation type="journal article" date="2020" name="Stud. Mycol.">
        <title>101 Dothideomycetes genomes: a test case for predicting lifestyles and emergence of pathogens.</title>
        <authorList>
            <person name="Haridas S."/>
            <person name="Albert R."/>
            <person name="Binder M."/>
            <person name="Bloem J."/>
            <person name="Labutti K."/>
            <person name="Salamov A."/>
            <person name="Andreopoulos B."/>
            <person name="Baker S."/>
            <person name="Barry K."/>
            <person name="Bills G."/>
            <person name="Bluhm B."/>
            <person name="Cannon C."/>
            <person name="Castanera R."/>
            <person name="Culley D."/>
            <person name="Daum C."/>
            <person name="Ezra D."/>
            <person name="Gonzalez J."/>
            <person name="Henrissat B."/>
            <person name="Kuo A."/>
            <person name="Liang C."/>
            <person name="Lipzen A."/>
            <person name="Lutzoni F."/>
            <person name="Magnuson J."/>
            <person name="Mondo S."/>
            <person name="Nolan M."/>
            <person name="Ohm R."/>
            <person name="Pangilinan J."/>
            <person name="Park H.-J."/>
            <person name="Ramirez L."/>
            <person name="Alfaro M."/>
            <person name="Sun H."/>
            <person name="Tritt A."/>
            <person name="Yoshinaga Y."/>
            <person name="Zwiers L.-H."/>
            <person name="Turgeon B."/>
            <person name="Goodwin S."/>
            <person name="Spatafora J."/>
            <person name="Crous P."/>
            <person name="Grigoriev I."/>
        </authorList>
    </citation>
    <scope>NUCLEOTIDE SEQUENCE</scope>
    <source>
        <strain evidence="5">CBS 123094</strain>
    </source>
</reference>
<dbReference type="GO" id="GO:0016567">
    <property type="term" value="P:protein ubiquitination"/>
    <property type="evidence" value="ECO:0007669"/>
    <property type="project" value="TreeGrafter"/>
</dbReference>
<dbReference type="PANTHER" id="PTHR24136:SF15">
    <property type="entry name" value="ANK_REP_REGION DOMAIN-CONTAINING PROTEIN"/>
    <property type="match status" value="1"/>
</dbReference>
<dbReference type="SUPFAM" id="SSF48403">
    <property type="entry name" value="Ankyrin repeat"/>
    <property type="match status" value="1"/>
</dbReference>
<keyword evidence="3 4" id="KW-0040">ANK repeat</keyword>
<gene>
    <name evidence="5" type="ORF">P154DRAFT_544435</name>
</gene>
<protein>
    <submittedName>
        <fullName evidence="5">Ankyrin</fullName>
    </submittedName>
</protein>
<comment type="similarity">
    <text evidence="1">Belongs to the ankyrin SOCS box (ASB) family.</text>
</comment>
<sequence length="285" mass="32016">MNLPNLPEAVVSAITSGDVNRLNDVYQPNDMTLEDIATHAAYHGQPSIMEWCCNQGWRPPRESFNSKLVSCAVYRASSSIFQILIDNGLDLNAQQNEYHGDPLATAVISRNYNFAKWLLEHGHRPRPSGGLFDTDDAIIHTVIADRADQEMLKLLLDHRHDLENTGAGVVAAEEGTVEALRLLLDRGVNIEERRRVTDYRGEEPHDTEGTALHHACKEGIEECVLLLLERGANPLAKDLEGRSCLDIARECINHEYIVWLLENGGSNLKKHFSNCMWEKLNMRLG</sequence>
<dbReference type="Gene3D" id="1.25.40.20">
    <property type="entry name" value="Ankyrin repeat-containing domain"/>
    <property type="match status" value="2"/>
</dbReference>
<dbReference type="PROSITE" id="PS50297">
    <property type="entry name" value="ANK_REP_REGION"/>
    <property type="match status" value="1"/>
</dbReference>
<organism evidence="5 6">
    <name type="scientific">Amniculicola lignicola CBS 123094</name>
    <dbReference type="NCBI Taxonomy" id="1392246"/>
    <lineage>
        <taxon>Eukaryota</taxon>
        <taxon>Fungi</taxon>
        <taxon>Dikarya</taxon>
        <taxon>Ascomycota</taxon>
        <taxon>Pezizomycotina</taxon>
        <taxon>Dothideomycetes</taxon>
        <taxon>Pleosporomycetidae</taxon>
        <taxon>Pleosporales</taxon>
        <taxon>Amniculicolaceae</taxon>
        <taxon>Amniculicola</taxon>
    </lineage>
</organism>
<evidence type="ECO:0000256" key="2">
    <source>
        <dbReference type="ARBA" id="ARBA00022737"/>
    </source>
</evidence>
<dbReference type="InterPro" id="IPR051573">
    <property type="entry name" value="Ankyrin-SOCS_box_domain"/>
</dbReference>
<dbReference type="PANTHER" id="PTHR24136">
    <property type="entry name" value="SOWAH (DROSOPHILA) HOMOLOG"/>
    <property type="match status" value="1"/>
</dbReference>
<dbReference type="OrthoDB" id="539213at2759"/>
<keyword evidence="6" id="KW-1185">Reference proteome</keyword>
<dbReference type="PROSITE" id="PS50088">
    <property type="entry name" value="ANK_REPEAT"/>
    <property type="match status" value="1"/>
</dbReference>
<evidence type="ECO:0000313" key="6">
    <source>
        <dbReference type="Proteomes" id="UP000799779"/>
    </source>
</evidence>
<dbReference type="InterPro" id="IPR036770">
    <property type="entry name" value="Ankyrin_rpt-contain_sf"/>
</dbReference>
<evidence type="ECO:0000256" key="3">
    <source>
        <dbReference type="ARBA" id="ARBA00023043"/>
    </source>
</evidence>
<dbReference type="Proteomes" id="UP000799779">
    <property type="component" value="Unassembled WGS sequence"/>
</dbReference>
<proteinExistence type="inferred from homology"/>
<dbReference type="AlphaFoldDB" id="A0A6A5WKH7"/>
<evidence type="ECO:0000256" key="4">
    <source>
        <dbReference type="PROSITE-ProRule" id="PRU00023"/>
    </source>
</evidence>
<feature type="repeat" description="ANK" evidence="4">
    <location>
        <begin position="207"/>
        <end position="239"/>
    </location>
</feature>
<dbReference type="Pfam" id="PF12796">
    <property type="entry name" value="Ank_2"/>
    <property type="match status" value="2"/>
</dbReference>
<evidence type="ECO:0000256" key="1">
    <source>
        <dbReference type="ARBA" id="ARBA00005949"/>
    </source>
</evidence>
<dbReference type="GO" id="GO:0045732">
    <property type="term" value="P:positive regulation of protein catabolic process"/>
    <property type="evidence" value="ECO:0007669"/>
    <property type="project" value="TreeGrafter"/>
</dbReference>
<dbReference type="EMBL" id="ML977577">
    <property type="protein sequence ID" value="KAF2002430.1"/>
    <property type="molecule type" value="Genomic_DNA"/>
</dbReference>